<name>A0A813BD15_9DINO</name>
<comment type="caution">
    <text evidence="3">The sequence shown here is derived from an EMBL/GenBank/DDBJ whole genome shotgun (WGS) entry which is preliminary data.</text>
</comment>
<keyword evidence="1" id="KW-0812">Transmembrane</keyword>
<dbReference type="SUPFAM" id="SSF57184">
    <property type="entry name" value="Growth factor receptor domain"/>
    <property type="match status" value="1"/>
</dbReference>
<keyword evidence="4" id="KW-1185">Reference proteome</keyword>
<evidence type="ECO:0000256" key="1">
    <source>
        <dbReference type="SAM" id="Phobius"/>
    </source>
</evidence>
<dbReference type="InterPro" id="IPR005046">
    <property type="entry name" value="DUF285"/>
</dbReference>
<sequence length="833" mass="93700">MRILFLGLVLVPGWCFRRFSNRFELHAAVRRWDSLAGRAEVESVYGRIEDWDVSAVKDMYGLFRSMKDFNADIGSWNTSAVTDMSYMFHRAEAFNADIGSWDTSAVRDMSYMFYEADAFNADIGSWDTSKVTNMRGMFYDAEAFNQAIGSWNTSAVRDMSYMFYEVEAFNADIGCWDTSAVTNMRGMFHYAEAFNQAIGPWSTSAVTDMNCMFFGSKSFNQAIGTWDTSAVTDMNGMFGATEAFNQDIGCWNTSAVRDMSGMFSYAEAFNQAIGSWNTSAVRDMSFNQDISGWNTSAVRDMKNMSYMFYEAEAFNADIGSWDTSAVTNMSGMFYGAPAFNQDISSWDTSAVRDMSYMFYEAEVFNQSLSQWDTSSVRYSRFALMFAGATRFDVEPCRAGSFPAYNKLGCQGCPAGQFALAGASHCQSCSPGNVPTEDRGSCRLCPVSSYALPSSDVCVTCNFPLLAFEDGCIWWHLPLIAVGVASLMVALGLFRSHRRARKRVKLDNIMTCLYRDLWQEDEGAIELYTERLGKLGVSKAAVQEQVDEMRAAQSRLAGVSMRYLLSDSFAMLATERTGKSDPSFVDMKDGFWLSTSNPRIGQELRCPRDGKPGCALVDWLPRSDRHQQTHFLSWTWQYRLTQVTSALQSYLPMAAAEEVFFFMCFFTNNQYRIIVEASAAGSSDLEQVFETNLTRIGKMVAMLDSWHEPVYLSRVWTVYEQFVASKLQIPVTFIMPEDSAISLRETVEHGKTGIAHITGSLRAVDAEHAKAWKPEDEEKVKSLIQQTVGFEKVNRHVAQTMIRWISQAMKQHLHSLVELVPDESPPAPQVIISL</sequence>
<dbReference type="AlphaFoldDB" id="A0A813BD15"/>
<keyword evidence="1" id="KW-0472">Membrane</keyword>
<dbReference type="OrthoDB" id="435333at2759"/>
<evidence type="ECO:0000313" key="4">
    <source>
        <dbReference type="Proteomes" id="UP000601435"/>
    </source>
</evidence>
<protein>
    <submittedName>
        <fullName evidence="3">BGLU42 protein</fullName>
    </submittedName>
</protein>
<proteinExistence type="predicted"/>
<dbReference type="InterPro" id="IPR006212">
    <property type="entry name" value="Furin_repeat"/>
</dbReference>
<dbReference type="NCBIfam" id="TIGR02167">
    <property type="entry name" value="Liste_lipo_26"/>
    <property type="match status" value="9"/>
</dbReference>
<gene>
    <name evidence="3" type="primary">BGLU42</name>
    <name evidence="3" type="ORF">SNEC2469_LOCUS30050</name>
</gene>
<evidence type="ECO:0000256" key="2">
    <source>
        <dbReference type="SAM" id="SignalP"/>
    </source>
</evidence>
<feature type="chain" id="PRO_5032646801" evidence="2">
    <location>
        <begin position="16"/>
        <end position="833"/>
    </location>
</feature>
<evidence type="ECO:0000313" key="3">
    <source>
        <dbReference type="EMBL" id="CAE7896763.1"/>
    </source>
</evidence>
<dbReference type="InterPro" id="IPR009030">
    <property type="entry name" value="Growth_fac_rcpt_cys_sf"/>
</dbReference>
<dbReference type="Pfam" id="PF03382">
    <property type="entry name" value="DUF285"/>
    <property type="match status" value="2"/>
</dbReference>
<accession>A0A813BD15</accession>
<dbReference type="Proteomes" id="UP000601435">
    <property type="component" value="Unassembled WGS sequence"/>
</dbReference>
<dbReference type="InterPro" id="IPR011889">
    <property type="entry name" value="Liste_lipo_26"/>
</dbReference>
<feature type="transmembrane region" description="Helical" evidence="1">
    <location>
        <begin position="472"/>
        <end position="493"/>
    </location>
</feature>
<feature type="signal peptide" evidence="2">
    <location>
        <begin position="1"/>
        <end position="15"/>
    </location>
</feature>
<keyword evidence="2" id="KW-0732">Signal</keyword>
<dbReference type="EMBL" id="CAJNJA010069030">
    <property type="protein sequence ID" value="CAE7896763.1"/>
    <property type="molecule type" value="Genomic_DNA"/>
</dbReference>
<keyword evidence="1" id="KW-1133">Transmembrane helix</keyword>
<reference evidence="3" key="1">
    <citation type="submission" date="2021-02" db="EMBL/GenBank/DDBJ databases">
        <authorList>
            <person name="Dougan E. K."/>
            <person name="Rhodes N."/>
            <person name="Thang M."/>
            <person name="Chan C."/>
        </authorList>
    </citation>
    <scope>NUCLEOTIDE SEQUENCE</scope>
</reference>
<organism evidence="3 4">
    <name type="scientific">Symbiodinium necroappetens</name>
    <dbReference type="NCBI Taxonomy" id="1628268"/>
    <lineage>
        <taxon>Eukaryota</taxon>
        <taxon>Sar</taxon>
        <taxon>Alveolata</taxon>
        <taxon>Dinophyceae</taxon>
        <taxon>Suessiales</taxon>
        <taxon>Symbiodiniaceae</taxon>
        <taxon>Symbiodinium</taxon>
    </lineage>
</organism>
<dbReference type="CDD" id="cd00064">
    <property type="entry name" value="FU"/>
    <property type="match status" value="1"/>
</dbReference>